<dbReference type="Proteomes" id="UP000314983">
    <property type="component" value="Chromosome 6"/>
</dbReference>
<keyword evidence="3" id="KW-1185">Reference proteome</keyword>
<dbReference type="Pfam" id="PF01369">
    <property type="entry name" value="Sec7"/>
    <property type="match status" value="1"/>
</dbReference>
<feature type="domain" description="SEC7" evidence="1">
    <location>
        <begin position="30"/>
        <end position="102"/>
    </location>
</feature>
<dbReference type="Gene3D" id="1.10.1000.11">
    <property type="entry name" value="Arf Nucleotide-binding Site Opener,domain 2"/>
    <property type="match status" value="1"/>
</dbReference>
<reference evidence="2" key="4">
    <citation type="submission" date="2025-08" db="UniProtKB">
        <authorList>
            <consortium name="Ensembl"/>
        </authorList>
    </citation>
    <scope>IDENTIFICATION</scope>
</reference>
<proteinExistence type="predicted"/>
<reference evidence="2" key="5">
    <citation type="submission" date="2025-09" db="UniProtKB">
        <authorList>
            <consortium name="Ensembl"/>
        </authorList>
    </citation>
    <scope>IDENTIFICATION</scope>
</reference>
<dbReference type="GO" id="GO:0005085">
    <property type="term" value="F:guanyl-nucleotide exchange factor activity"/>
    <property type="evidence" value="ECO:0007669"/>
    <property type="project" value="InterPro"/>
</dbReference>
<dbReference type="PANTHER" id="PTHR10663:SF376">
    <property type="entry name" value="PH AND SEC7 DOMAIN-CONTAINING PROTEIN"/>
    <property type="match status" value="1"/>
</dbReference>
<evidence type="ECO:0000313" key="2">
    <source>
        <dbReference type="Ensembl" id="ENSEEEP00000039763.2"/>
    </source>
</evidence>
<protein>
    <recommendedName>
        <fullName evidence="1">SEC7 domain-containing protein</fullName>
    </recommendedName>
</protein>
<dbReference type="Ensembl" id="ENSEEET00000040220.2">
    <property type="protein sequence ID" value="ENSEEEP00000039763.2"/>
    <property type="gene ID" value="ENSEEEG00000018851.2"/>
</dbReference>
<reference evidence="3" key="1">
    <citation type="journal article" date="2014" name="Science">
        <title>Nonhuman genetics. Genomic basis for the convergent evolution of electric organs.</title>
        <authorList>
            <person name="Gallant J.R."/>
            <person name="Traeger L.L."/>
            <person name="Volkening J.D."/>
            <person name="Moffett H."/>
            <person name="Chen P.H."/>
            <person name="Novina C.D."/>
            <person name="Phillips G.N.Jr."/>
            <person name="Anand R."/>
            <person name="Wells G.B."/>
            <person name="Pinch M."/>
            <person name="Guth R."/>
            <person name="Unguez G.A."/>
            <person name="Albert J.S."/>
            <person name="Zakon H.H."/>
            <person name="Samanta M.P."/>
            <person name="Sussman M.R."/>
        </authorList>
    </citation>
    <scope>NUCLEOTIDE SEQUENCE [LARGE SCALE GENOMIC DNA]</scope>
</reference>
<dbReference type="PANTHER" id="PTHR10663">
    <property type="entry name" value="GUANYL-NUCLEOTIDE EXCHANGE FACTOR"/>
    <property type="match status" value="1"/>
</dbReference>
<name>A0A4W4GQC6_ELEEL</name>
<organism evidence="2 3">
    <name type="scientific">Electrophorus electricus</name>
    <name type="common">Electric eel</name>
    <name type="synonym">Gymnotus electricus</name>
    <dbReference type="NCBI Taxonomy" id="8005"/>
    <lineage>
        <taxon>Eukaryota</taxon>
        <taxon>Metazoa</taxon>
        <taxon>Chordata</taxon>
        <taxon>Craniata</taxon>
        <taxon>Vertebrata</taxon>
        <taxon>Euteleostomi</taxon>
        <taxon>Actinopterygii</taxon>
        <taxon>Neopterygii</taxon>
        <taxon>Teleostei</taxon>
        <taxon>Ostariophysi</taxon>
        <taxon>Gymnotiformes</taxon>
        <taxon>Gymnotoidei</taxon>
        <taxon>Gymnotidae</taxon>
        <taxon>Electrophorus</taxon>
    </lineage>
</organism>
<dbReference type="InterPro" id="IPR035999">
    <property type="entry name" value="Sec7_dom_sf"/>
</dbReference>
<sequence>MPVNGKTKVSLPLENKESQEAARSLSSQLYNNLIGCKRSEVAQHLSQNTDFGKMVGSNEKQKCILTHFSERYHHCNPTAVASVDVMHFMTCAMMLLNTDLHGHYGGIRNVL</sequence>
<accession>A0A4W4GQC6</accession>
<dbReference type="GO" id="GO:0032012">
    <property type="term" value="P:regulation of ARF protein signal transduction"/>
    <property type="evidence" value="ECO:0007669"/>
    <property type="project" value="InterPro"/>
</dbReference>
<dbReference type="InterPro" id="IPR023394">
    <property type="entry name" value="Sec7_C_sf"/>
</dbReference>
<reference evidence="2" key="3">
    <citation type="submission" date="2020-05" db="EMBL/GenBank/DDBJ databases">
        <title>Electrophorus electricus (electric eel) genome, fEleEle1, primary haplotype.</title>
        <authorList>
            <person name="Myers G."/>
            <person name="Meyer A."/>
            <person name="Fedrigo O."/>
            <person name="Formenti G."/>
            <person name="Rhie A."/>
            <person name="Tracey A."/>
            <person name="Sims Y."/>
            <person name="Jarvis E.D."/>
        </authorList>
    </citation>
    <scope>NUCLEOTIDE SEQUENCE [LARGE SCALE GENOMIC DNA]</scope>
</reference>
<dbReference type="InterPro" id="IPR000904">
    <property type="entry name" value="Sec7_dom"/>
</dbReference>
<dbReference type="SUPFAM" id="SSF48425">
    <property type="entry name" value="Sec7 domain"/>
    <property type="match status" value="1"/>
</dbReference>
<dbReference type="AlphaFoldDB" id="A0A4W4GQC6"/>
<reference evidence="3" key="2">
    <citation type="journal article" date="2017" name="Sci. Adv.">
        <title>A tail of two voltages: Proteomic comparison of the three electric organs of the electric eel.</title>
        <authorList>
            <person name="Traeger L.L."/>
            <person name="Sabat G."/>
            <person name="Barrett-Wilt G.A."/>
            <person name="Wells G.B."/>
            <person name="Sussman M.R."/>
        </authorList>
    </citation>
    <scope>NUCLEOTIDE SEQUENCE [LARGE SCALE GENOMIC DNA]</scope>
</reference>
<evidence type="ECO:0000259" key="1">
    <source>
        <dbReference type="Pfam" id="PF01369"/>
    </source>
</evidence>
<evidence type="ECO:0000313" key="3">
    <source>
        <dbReference type="Proteomes" id="UP000314983"/>
    </source>
</evidence>